<dbReference type="CTD" id="25972"/>
<dbReference type="KEGG" id="bvk:117230619"/>
<comment type="similarity">
    <text evidence="2">Belongs to the unc-50 family.</text>
</comment>
<dbReference type="RefSeq" id="XP_033344127.1">
    <property type="nucleotide sequence ID" value="XM_033488236.1"/>
</dbReference>
<feature type="transmembrane region" description="Helical" evidence="6">
    <location>
        <begin position="189"/>
        <end position="210"/>
    </location>
</feature>
<name>A0A6J3JTL3_9HYME</name>
<protein>
    <submittedName>
        <fullName evidence="8">Protein unc-50 homolog isoform X1</fullName>
    </submittedName>
</protein>
<proteinExistence type="inferred from homology"/>
<dbReference type="Pfam" id="PF05216">
    <property type="entry name" value="UNC-50"/>
    <property type="match status" value="1"/>
</dbReference>
<evidence type="ECO:0000256" key="6">
    <source>
        <dbReference type="SAM" id="Phobius"/>
    </source>
</evidence>
<evidence type="ECO:0000256" key="3">
    <source>
        <dbReference type="ARBA" id="ARBA00022692"/>
    </source>
</evidence>
<gene>
    <name evidence="8" type="primary">LOC117230619</name>
</gene>
<feature type="transmembrane region" description="Helical" evidence="6">
    <location>
        <begin position="145"/>
        <end position="168"/>
    </location>
</feature>
<keyword evidence="3 6" id="KW-0812">Transmembrane</keyword>
<evidence type="ECO:0000256" key="4">
    <source>
        <dbReference type="ARBA" id="ARBA00022989"/>
    </source>
</evidence>
<sequence>MNVKLNQIEWNLTNNCRVSNSKMKYSTSPPVSRCNSPGPVETGSNLPMPVTYRQDCMGAATKCYKYLRKLLKFEQMDFEFALWQMIFLFISPQKVYRNFQSRKQTKSQFARDDPAFLVLLMCCLCISSIGFTIVLGLGFLQFIKLLFYMIFIDYLAAGLIVATVFWIITNRYLRIDKTQDVEWGYAFDIHLNAFFPPLIILHIVQLFLYNGLINYDTFSSRFVGNTIWLIAISYYIYITFLGYTSMEILHKTHIILSTLPIILLMYIMTLCAGINISHLVMEFYHYRVV</sequence>
<keyword evidence="5 6" id="KW-0472">Membrane</keyword>
<accession>A0A6J3JTL3</accession>
<organism evidence="7 8">
    <name type="scientific">Bombus vosnesenskii</name>
    <dbReference type="NCBI Taxonomy" id="207650"/>
    <lineage>
        <taxon>Eukaryota</taxon>
        <taxon>Metazoa</taxon>
        <taxon>Ecdysozoa</taxon>
        <taxon>Arthropoda</taxon>
        <taxon>Hexapoda</taxon>
        <taxon>Insecta</taxon>
        <taxon>Pterygota</taxon>
        <taxon>Neoptera</taxon>
        <taxon>Endopterygota</taxon>
        <taxon>Hymenoptera</taxon>
        <taxon>Apocrita</taxon>
        <taxon>Aculeata</taxon>
        <taxon>Apoidea</taxon>
        <taxon>Anthophila</taxon>
        <taxon>Apidae</taxon>
        <taxon>Bombus</taxon>
        <taxon>Pyrobombus</taxon>
    </lineage>
</organism>
<evidence type="ECO:0000256" key="1">
    <source>
        <dbReference type="ARBA" id="ARBA00004141"/>
    </source>
</evidence>
<dbReference type="GO" id="GO:0000139">
    <property type="term" value="C:Golgi membrane"/>
    <property type="evidence" value="ECO:0007669"/>
    <property type="project" value="TreeGrafter"/>
</dbReference>
<evidence type="ECO:0000313" key="8">
    <source>
        <dbReference type="RefSeq" id="XP_033344127.1"/>
    </source>
</evidence>
<comment type="subcellular location">
    <subcellularLocation>
        <location evidence="1">Membrane</location>
        <topology evidence="1">Multi-pass membrane protein</topology>
    </subcellularLocation>
</comment>
<keyword evidence="4 6" id="KW-1133">Transmembrane helix</keyword>
<dbReference type="GeneID" id="117230619"/>
<dbReference type="PANTHER" id="PTHR12841:SF6">
    <property type="entry name" value="PROTEIN UNC-50 HOMOLOG"/>
    <property type="match status" value="1"/>
</dbReference>
<dbReference type="PANTHER" id="PTHR12841">
    <property type="entry name" value="PROTEIN UNC-50 HOMOLOG"/>
    <property type="match status" value="1"/>
</dbReference>
<feature type="transmembrane region" description="Helical" evidence="6">
    <location>
        <begin position="255"/>
        <end position="276"/>
    </location>
</feature>
<dbReference type="AlphaFoldDB" id="A0A6J3JTL3"/>
<evidence type="ECO:0000256" key="5">
    <source>
        <dbReference type="ARBA" id="ARBA00023136"/>
    </source>
</evidence>
<keyword evidence="7" id="KW-1185">Reference proteome</keyword>
<feature type="transmembrane region" description="Helical" evidence="6">
    <location>
        <begin position="116"/>
        <end position="139"/>
    </location>
</feature>
<feature type="transmembrane region" description="Helical" evidence="6">
    <location>
        <begin position="222"/>
        <end position="243"/>
    </location>
</feature>
<reference evidence="8" key="1">
    <citation type="submission" date="2025-08" db="UniProtKB">
        <authorList>
            <consortium name="RefSeq"/>
        </authorList>
    </citation>
    <scope>IDENTIFICATION</scope>
    <source>
        <tissue evidence="8">Muscle</tissue>
    </source>
</reference>
<dbReference type="Proteomes" id="UP000504631">
    <property type="component" value="Unplaced"/>
</dbReference>
<evidence type="ECO:0000256" key="2">
    <source>
        <dbReference type="ARBA" id="ARBA00006293"/>
    </source>
</evidence>
<dbReference type="InterPro" id="IPR007881">
    <property type="entry name" value="UNC-50"/>
</dbReference>
<evidence type="ECO:0000313" key="7">
    <source>
        <dbReference type="Proteomes" id="UP000504631"/>
    </source>
</evidence>